<dbReference type="GO" id="GO:0009236">
    <property type="term" value="P:cobalamin biosynthetic process"/>
    <property type="evidence" value="ECO:0007669"/>
    <property type="project" value="UniProtKB-UniPathway"/>
</dbReference>
<keyword evidence="3 7" id="KW-0489">Methyltransferase</keyword>
<dbReference type="CDD" id="cd02440">
    <property type="entry name" value="AdoMet_MTases"/>
    <property type="match status" value="1"/>
</dbReference>
<dbReference type="RefSeq" id="WP_156204059.1">
    <property type="nucleotide sequence ID" value="NZ_CP046457.1"/>
</dbReference>
<dbReference type="EC" id="2.1.1.196" evidence="7"/>
<proteinExistence type="predicted"/>
<evidence type="ECO:0000256" key="5">
    <source>
        <dbReference type="ARBA" id="ARBA00022691"/>
    </source>
</evidence>
<evidence type="ECO:0000256" key="3">
    <source>
        <dbReference type="ARBA" id="ARBA00022603"/>
    </source>
</evidence>
<comment type="pathway">
    <text evidence="1">Cofactor biosynthesis; adenosylcobalamin biosynthesis.</text>
</comment>
<dbReference type="UniPathway" id="UPA00148"/>
<dbReference type="InterPro" id="IPR050714">
    <property type="entry name" value="Cobalamin_biosynth_MTase"/>
</dbReference>
<dbReference type="GO" id="GO:0032259">
    <property type="term" value="P:methylation"/>
    <property type="evidence" value="ECO:0007669"/>
    <property type="project" value="UniProtKB-KW"/>
</dbReference>
<dbReference type="SUPFAM" id="SSF53335">
    <property type="entry name" value="S-adenosyl-L-methionine-dependent methyltransferases"/>
    <property type="match status" value="1"/>
</dbReference>
<evidence type="ECO:0000259" key="6">
    <source>
        <dbReference type="Pfam" id="PF05175"/>
    </source>
</evidence>
<dbReference type="EMBL" id="CP046457">
    <property type="protein sequence ID" value="QGU00252.1"/>
    <property type="molecule type" value="Genomic_DNA"/>
</dbReference>
<feature type="domain" description="Methyltransferase small" evidence="6">
    <location>
        <begin position="32"/>
        <end position="98"/>
    </location>
</feature>
<dbReference type="Gene3D" id="3.40.50.150">
    <property type="entry name" value="Vaccinia Virus protein VP39"/>
    <property type="match status" value="1"/>
</dbReference>
<dbReference type="InterPro" id="IPR014008">
    <property type="entry name" value="Cbl_synth_MTase_CbiT"/>
</dbReference>
<keyword evidence="2" id="KW-0169">Cobalamin biosynthesis</keyword>
<dbReference type="PANTHER" id="PTHR43182">
    <property type="entry name" value="COBALT-PRECORRIN-6B C(15)-METHYLTRANSFERASE (DECARBOXYLATING)"/>
    <property type="match status" value="1"/>
</dbReference>
<gene>
    <name evidence="7" type="ORF">SYNTR_1658</name>
</gene>
<dbReference type="GO" id="GO:0008276">
    <property type="term" value="F:protein methyltransferase activity"/>
    <property type="evidence" value="ECO:0007669"/>
    <property type="project" value="InterPro"/>
</dbReference>
<evidence type="ECO:0000313" key="8">
    <source>
        <dbReference type="Proteomes" id="UP000426444"/>
    </source>
</evidence>
<organism evidence="7 8">
    <name type="scientific">Candidatus Syntrophocurvum alkaliphilum</name>
    <dbReference type="NCBI Taxonomy" id="2293317"/>
    <lineage>
        <taxon>Bacteria</taxon>
        <taxon>Bacillati</taxon>
        <taxon>Bacillota</taxon>
        <taxon>Clostridia</taxon>
        <taxon>Eubacteriales</taxon>
        <taxon>Syntrophomonadaceae</taxon>
        <taxon>Candidatus Syntrophocurvum</taxon>
    </lineage>
</organism>
<dbReference type="PANTHER" id="PTHR43182:SF1">
    <property type="entry name" value="COBALT-PRECORRIN-7 C(5)-METHYLTRANSFERASE"/>
    <property type="match status" value="1"/>
</dbReference>
<keyword evidence="4 7" id="KW-0808">Transferase</keyword>
<dbReference type="AlphaFoldDB" id="A0A6I6DMG3"/>
<reference evidence="8" key="1">
    <citation type="journal article" date="2019" name="Microbiology">
        <title>Complete Genome Sequence of an Uncultured Bacterium of the Candidate Phylum Bipolaricaulota.</title>
        <authorList>
            <person name="Kadnikov V.V."/>
            <person name="Mardanov A.V."/>
            <person name="Beletsky A.V."/>
            <person name="Frank Y.A."/>
            <person name="Karnachuk O.V."/>
            <person name="Ravin N.V."/>
        </authorList>
    </citation>
    <scope>NUCLEOTIDE SEQUENCE [LARGE SCALE GENOMIC DNA]</scope>
</reference>
<evidence type="ECO:0000313" key="7">
    <source>
        <dbReference type="EMBL" id="QGU00252.1"/>
    </source>
</evidence>
<protein>
    <submittedName>
        <fullName evidence="7">Cobalt-precorrin-6B C15-methyltransferase [decarboxylating]</fullName>
        <ecNumber evidence="7">2.1.1.196</ecNumber>
    </submittedName>
</protein>
<evidence type="ECO:0000256" key="4">
    <source>
        <dbReference type="ARBA" id="ARBA00022679"/>
    </source>
</evidence>
<dbReference type="Pfam" id="PF05175">
    <property type="entry name" value="MTS"/>
    <property type="match status" value="1"/>
</dbReference>
<dbReference type="NCBIfam" id="TIGR02469">
    <property type="entry name" value="CbiT"/>
    <property type="match status" value="1"/>
</dbReference>
<evidence type="ECO:0000256" key="2">
    <source>
        <dbReference type="ARBA" id="ARBA00022573"/>
    </source>
</evidence>
<dbReference type="KEGG" id="salq:SYNTR_1658"/>
<dbReference type="OrthoDB" id="9780707at2"/>
<accession>A0A6I6DMG3</accession>
<evidence type="ECO:0000256" key="1">
    <source>
        <dbReference type="ARBA" id="ARBA00004953"/>
    </source>
</evidence>
<keyword evidence="8" id="KW-1185">Reference proteome</keyword>
<sequence>MNKHLLVPGISNELFEKLDGVPITKEEIRVLVLSKLQLFSEAVLYDIGSGSGSIAIESKLIDPKIEVYAVEKNPNGIKAIEKNCNKFGVDINTIQGSAPDALLDLPPADRIFIGGSGGNLIDILNLCDIKLKPGGQIVLNSVTMNTGPQAVSFWQEKSYKWQAATVNISITSSDKKALIWEARNPVTIITAEKEES</sequence>
<keyword evidence="5" id="KW-0949">S-adenosyl-L-methionine</keyword>
<name>A0A6I6DMG3_9FIRM</name>
<dbReference type="InterPro" id="IPR007848">
    <property type="entry name" value="Small_mtfrase_dom"/>
</dbReference>
<dbReference type="InterPro" id="IPR029063">
    <property type="entry name" value="SAM-dependent_MTases_sf"/>
</dbReference>
<dbReference type="Proteomes" id="UP000426444">
    <property type="component" value="Chromosome"/>
</dbReference>